<dbReference type="STRING" id="28136.SAMN02745202_00744"/>
<dbReference type="RefSeq" id="WP_025069984.1">
    <property type="nucleotide sequence ID" value="NZ_FUXK01000006.1"/>
</dbReference>
<proteinExistence type="predicted"/>
<dbReference type="Proteomes" id="UP000190065">
    <property type="component" value="Unassembled WGS sequence"/>
</dbReference>
<keyword evidence="2" id="KW-0808">Transferase</keyword>
<protein>
    <submittedName>
        <fullName evidence="2">Glycosyltransferase involved in cell wall bisynthesis</fullName>
    </submittedName>
</protein>
<dbReference type="InterPro" id="IPR050194">
    <property type="entry name" value="Glycosyltransferase_grp1"/>
</dbReference>
<dbReference type="EMBL" id="FUXK01000006">
    <property type="protein sequence ID" value="SJZ66144.1"/>
    <property type="molecule type" value="Genomic_DNA"/>
</dbReference>
<evidence type="ECO:0000313" key="3">
    <source>
        <dbReference type="Proteomes" id="UP000190065"/>
    </source>
</evidence>
<feature type="domain" description="Glycosyl transferase family 1" evidence="1">
    <location>
        <begin position="238"/>
        <end position="368"/>
    </location>
</feature>
<dbReference type="PANTHER" id="PTHR45947">
    <property type="entry name" value="SULFOQUINOVOSYL TRANSFERASE SQD2"/>
    <property type="match status" value="1"/>
</dbReference>
<dbReference type="Gene3D" id="3.40.50.2000">
    <property type="entry name" value="Glycogen Phosphorylase B"/>
    <property type="match status" value="2"/>
</dbReference>
<dbReference type="PANTHER" id="PTHR45947:SF3">
    <property type="entry name" value="SULFOQUINOVOSYL TRANSFERASE SQD2"/>
    <property type="match status" value="1"/>
</dbReference>
<dbReference type="GO" id="GO:0016757">
    <property type="term" value="F:glycosyltransferase activity"/>
    <property type="evidence" value="ECO:0007669"/>
    <property type="project" value="InterPro"/>
</dbReference>
<dbReference type="eggNOG" id="COG0438">
    <property type="taxonomic scope" value="Bacteria"/>
</dbReference>
<reference evidence="2 3" key="1">
    <citation type="submission" date="2017-02" db="EMBL/GenBank/DDBJ databases">
        <authorList>
            <person name="Peterson S.W."/>
        </authorList>
    </citation>
    <scope>NUCLEOTIDE SEQUENCE [LARGE SCALE GENOMIC DNA]</scope>
    <source>
        <strain evidence="2 3">ATCC 43324</strain>
    </source>
</reference>
<evidence type="ECO:0000313" key="2">
    <source>
        <dbReference type="EMBL" id="SJZ66144.1"/>
    </source>
</evidence>
<dbReference type="SUPFAM" id="SSF53756">
    <property type="entry name" value="UDP-Glycosyltransferase/glycogen phosphorylase"/>
    <property type="match status" value="1"/>
</dbReference>
<organism evidence="2 3">
    <name type="scientific">Segatella oulorum</name>
    <dbReference type="NCBI Taxonomy" id="28136"/>
    <lineage>
        <taxon>Bacteria</taxon>
        <taxon>Pseudomonadati</taxon>
        <taxon>Bacteroidota</taxon>
        <taxon>Bacteroidia</taxon>
        <taxon>Bacteroidales</taxon>
        <taxon>Prevotellaceae</taxon>
        <taxon>Segatella</taxon>
    </lineage>
</organism>
<gene>
    <name evidence="2" type="ORF">SAMN02745202_00744</name>
</gene>
<dbReference type="Pfam" id="PF00534">
    <property type="entry name" value="Glycos_transf_1"/>
    <property type="match status" value="1"/>
</dbReference>
<dbReference type="AlphaFoldDB" id="A0A1T4MH96"/>
<accession>A0A1T4MH96</accession>
<dbReference type="InterPro" id="IPR001296">
    <property type="entry name" value="Glyco_trans_1"/>
</dbReference>
<sequence length="403" mass="45342">MQVKNIIVYNDYGHIYGGAGKIAFDSALTLAQKGYHVVFFCATGPVDSQLEAHGIEVVFLNQADVLSDKNKMASACRNIWNRKAYRESLKCLAQYSSQDTVVMVHGYVKTLSASIFSTFRKRQFKTILTLHDYFTACPNGGFFNYQKDVCCTCKAMSNRCVLTHCDSRNYAYKLYRCVRQSVLNHCLRRAKKYIHAYAVSKLCEEKLRPYVTQFATKSGVLYNPVIRLLDHPVDISRNNAFLYIGRLSKEKGIHDFCKVMTELQLQGIVLGDGYLLDDLKHQYPNITFAGWVNGKDKMAYLKQAKCLVFPSKVNETFGLSVAEMLSIGVPCIVPLGCGATELIQPHGNGLTYKMGDYDGLKAAVEQFNQTEIATWAARMATQQLPNLSMATYLSNVERIFSTL</sequence>
<name>A0A1T4MH96_9BACT</name>
<evidence type="ECO:0000259" key="1">
    <source>
        <dbReference type="Pfam" id="PF00534"/>
    </source>
</evidence>